<keyword evidence="3 6" id="KW-0812">Transmembrane</keyword>
<dbReference type="EMBL" id="QOVG01000004">
    <property type="protein sequence ID" value="NDK38793.1"/>
    <property type="molecule type" value="Genomic_DNA"/>
</dbReference>
<dbReference type="Proteomes" id="UP001429354">
    <property type="component" value="Unassembled WGS sequence"/>
</dbReference>
<evidence type="ECO:0000256" key="3">
    <source>
        <dbReference type="ARBA" id="ARBA00022692"/>
    </source>
</evidence>
<evidence type="ECO:0000256" key="6">
    <source>
        <dbReference type="SAM" id="Phobius"/>
    </source>
</evidence>
<evidence type="ECO:0000313" key="8">
    <source>
        <dbReference type="Proteomes" id="UP001429354"/>
    </source>
</evidence>
<feature type="transmembrane region" description="Helical" evidence="6">
    <location>
        <begin position="35"/>
        <end position="55"/>
    </location>
</feature>
<comment type="similarity">
    <text evidence="2">Belongs to the TMEM86 family.</text>
</comment>
<dbReference type="InterPro" id="IPR012506">
    <property type="entry name" value="TMEM86B-like"/>
</dbReference>
<keyword evidence="8" id="KW-1185">Reference proteome</keyword>
<keyword evidence="4 6" id="KW-1133">Transmembrane helix</keyword>
<comment type="caution">
    <text evidence="7">The sequence shown here is derived from an EMBL/GenBank/DDBJ whole genome shotgun (WGS) entry which is preliminary data.</text>
</comment>
<dbReference type="PROSITE" id="PS51257">
    <property type="entry name" value="PROKAR_LIPOPROTEIN"/>
    <property type="match status" value="1"/>
</dbReference>
<evidence type="ECO:0000256" key="5">
    <source>
        <dbReference type="ARBA" id="ARBA00023136"/>
    </source>
</evidence>
<keyword evidence="5 6" id="KW-0472">Membrane</keyword>
<comment type="subcellular location">
    <subcellularLocation>
        <location evidence="1">Membrane</location>
        <topology evidence="1">Multi-pass membrane protein</topology>
    </subcellularLocation>
</comment>
<accession>A0ABX0AD29</accession>
<feature type="transmembrane region" description="Helical" evidence="6">
    <location>
        <begin position="141"/>
        <end position="157"/>
    </location>
</feature>
<proteinExistence type="inferred from homology"/>
<sequence>MTALRPGLTLGITIAAACAIAAALAGSAWAWLHFLAKPLATLLLLVLASTAASPVSPRYRATILLGLFFSLVGDVCLMLPADLFLPGLVAFLLAHLCYIAAFAPGSDARTRLACIALFAVFGGVNLYGLLPRLPADMRVPVLVYVAALVVMAGLALARSRSLRNAGAQPGLAGSARAAAIGAALFVLSDTLLAWNRFGGGIPLASLWVLATYYVAQWYIARSVDLHTGGQ</sequence>
<gene>
    <name evidence="7" type="ORF">DT603_08070</name>
</gene>
<reference evidence="7 8" key="1">
    <citation type="submission" date="2018-07" db="EMBL/GenBank/DDBJ databases">
        <title>Whole genome Sequencing of Pseudoxanthomonas gei KCTC 32298 (T).</title>
        <authorList>
            <person name="Kumar S."/>
            <person name="Bansal K."/>
            <person name="Kaur A."/>
            <person name="Patil P."/>
            <person name="Sharma S."/>
            <person name="Patil P.B."/>
        </authorList>
    </citation>
    <scope>NUCLEOTIDE SEQUENCE [LARGE SCALE GENOMIC DNA]</scope>
    <source>
        <strain evidence="7 8">KCTC 32298</strain>
    </source>
</reference>
<dbReference type="PANTHER" id="PTHR31885:SF6">
    <property type="entry name" value="GH04784P"/>
    <property type="match status" value="1"/>
</dbReference>
<protein>
    <submittedName>
        <fullName evidence="7">Lysoplasmalogenase</fullName>
    </submittedName>
</protein>
<dbReference type="RefSeq" id="WP_162349358.1">
    <property type="nucleotide sequence ID" value="NZ_QOVG01000004.1"/>
</dbReference>
<evidence type="ECO:0000313" key="7">
    <source>
        <dbReference type="EMBL" id="NDK38793.1"/>
    </source>
</evidence>
<organism evidence="7 8">
    <name type="scientific">Pseudoxanthomonas gei</name>
    <dbReference type="NCBI Taxonomy" id="1383030"/>
    <lineage>
        <taxon>Bacteria</taxon>
        <taxon>Pseudomonadati</taxon>
        <taxon>Pseudomonadota</taxon>
        <taxon>Gammaproteobacteria</taxon>
        <taxon>Lysobacterales</taxon>
        <taxon>Lysobacteraceae</taxon>
        <taxon>Pseudoxanthomonas</taxon>
    </lineage>
</organism>
<evidence type="ECO:0000256" key="4">
    <source>
        <dbReference type="ARBA" id="ARBA00022989"/>
    </source>
</evidence>
<evidence type="ECO:0000256" key="2">
    <source>
        <dbReference type="ARBA" id="ARBA00007375"/>
    </source>
</evidence>
<feature type="transmembrane region" description="Helical" evidence="6">
    <location>
        <begin position="62"/>
        <end position="81"/>
    </location>
</feature>
<dbReference type="PANTHER" id="PTHR31885">
    <property type="entry name" value="GH04784P"/>
    <property type="match status" value="1"/>
</dbReference>
<name>A0ABX0AD29_9GAMM</name>
<evidence type="ECO:0000256" key="1">
    <source>
        <dbReference type="ARBA" id="ARBA00004141"/>
    </source>
</evidence>
<feature type="transmembrane region" description="Helical" evidence="6">
    <location>
        <begin position="112"/>
        <end position="129"/>
    </location>
</feature>
<dbReference type="Pfam" id="PF07947">
    <property type="entry name" value="YhhN"/>
    <property type="match status" value="1"/>
</dbReference>
<feature type="transmembrane region" description="Helical" evidence="6">
    <location>
        <begin position="200"/>
        <end position="220"/>
    </location>
</feature>
<feature type="transmembrane region" description="Helical" evidence="6">
    <location>
        <begin position="87"/>
        <end position="105"/>
    </location>
</feature>